<dbReference type="Proteomes" id="UP000214720">
    <property type="component" value="Unassembled WGS sequence"/>
</dbReference>
<name>A0A226WQX1_CABSO</name>
<dbReference type="EMBL" id="MTHB01000246">
    <property type="protein sequence ID" value="OXC73596.1"/>
    <property type="molecule type" value="Genomic_DNA"/>
</dbReference>
<proteinExistence type="predicted"/>
<evidence type="ECO:0000313" key="2">
    <source>
        <dbReference type="Proteomes" id="UP000214720"/>
    </source>
</evidence>
<reference evidence="2" key="1">
    <citation type="submission" date="2017-01" db="EMBL/GenBank/DDBJ databases">
        <title>Genome Analysis of Deinococcus marmoris KOPRI26562.</title>
        <authorList>
            <person name="Kim J.H."/>
            <person name="Oh H.-M."/>
        </authorList>
    </citation>
    <scope>NUCLEOTIDE SEQUENCE [LARGE SCALE GENOMIC DNA]</scope>
    <source>
        <strain evidence="2">PAMC 26633</strain>
    </source>
</reference>
<protein>
    <submittedName>
        <fullName evidence="1">Uncharacterized protein</fullName>
    </submittedName>
</protein>
<evidence type="ECO:0000313" key="1">
    <source>
        <dbReference type="EMBL" id="OXC73596.1"/>
    </source>
</evidence>
<organism evidence="1 2">
    <name type="scientific">Caballeronia sordidicola</name>
    <name type="common">Burkholderia sordidicola</name>
    <dbReference type="NCBI Taxonomy" id="196367"/>
    <lineage>
        <taxon>Bacteria</taxon>
        <taxon>Pseudomonadati</taxon>
        <taxon>Pseudomonadota</taxon>
        <taxon>Betaproteobacteria</taxon>
        <taxon>Burkholderiales</taxon>
        <taxon>Burkholderiaceae</taxon>
        <taxon>Caballeronia</taxon>
    </lineage>
</organism>
<comment type="caution">
    <text evidence="1">The sequence shown here is derived from an EMBL/GenBank/DDBJ whole genome shotgun (WGS) entry which is preliminary data.</text>
</comment>
<accession>A0A226WQX1</accession>
<dbReference type="AlphaFoldDB" id="A0A226WQX1"/>
<sequence length="51" mass="5894">MSRGPVKDQHVSKNGWRWAKNTLIQTVPTFDAQSRFIRQAAKYLRSAMKTS</sequence>
<gene>
    <name evidence="1" type="ORF">BSU04_35995</name>
</gene>